<feature type="non-terminal residue" evidence="1">
    <location>
        <position position="1"/>
    </location>
</feature>
<dbReference type="CDD" id="cd11308">
    <property type="entry name" value="Peptidase_M14NE-CP-C_like"/>
    <property type="match status" value="1"/>
</dbReference>
<sequence length="108" mass="12017">RHNVSSAHDGDYWRLLTDGVYDVTASAPGYMSVTNRVQVVNNPMEGAVVQNFTLPSKSAKGQESYSDVNQIMNGAVAAGKGAKGKYKKEIEELRAMFQRMLNREEQDY</sequence>
<dbReference type="EMBL" id="KF835849">
    <property type="protein sequence ID" value="AHI16244.1"/>
    <property type="molecule type" value="mRNA"/>
</dbReference>
<dbReference type="SUPFAM" id="SSF49464">
    <property type="entry name" value="Carboxypeptidase regulatory domain-like"/>
    <property type="match status" value="1"/>
</dbReference>
<proteinExistence type="evidence at transcript level"/>
<dbReference type="AlphaFoldDB" id="W5XK88"/>
<dbReference type="InterPro" id="IPR008969">
    <property type="entry name" value="CarboxyPept-like_regulatory"/>
</dbReference>
<dbReference type="MEROPS" id="M14.005"/>
<name>W5XK88_PLADU</name>
<dbReference type="Gene3D" id="2.60.40.1120">
    <property type="entry name" value="Carboxypeptidase-like, regulatory domain"/>
    <property type="match status" value="1"/>
</dbReference>
<organism evidence="1">
    <name type="scientific">Platynereis dumerilii</name>
    <name type="common">Dumeril's clam worm</name>
    <dbReference type="NCBI Taxonomy" id="6359"/>
    <lineage>
        <taxon>Eukaryota</taxon>
        <taxon>Metazoa</taxon>
        <taxon>Spiralia</taxon>
        <taxon>Lophotrochozoa</taxon>
        <taxon>Annelida</taxon>
        <taxon>Polychaeta</taxon>
        <taxon>Errantia</taxon>
        <taxon>Phyllodocida</taxon>
        <taxon>Nereididae</taxon>
        <taxon>Platynereis</taxon>
    </lineage>
</organism>
<protein>
    <submittedName>
        <fullName evidence="1">Cpe</fullName>
    </submittedName>
</protein>
<accession>W5XK88</accession>
<evidence type="ECO:0000313" key="1">
    <source>
        <dbReference type="EMBL" id="AHI16244.1"/>
    </source>
</evidence>
<reference evidence="1" key="1">
    <citation type="journal article" date="2014" name="BMC Biol.">
        <title>Larval body patterning and apical organs are conserved in animal evolution.</title>
        <authorList>
            <person name="Marlow H."/>
            <person name="Tosches M.A."/>
            <person name="Tomer R."/>
            <person name="Steinmetz P.R."/>
            <person name="Lauri A."/>
            <person name="Larsson T."/>
            <person name="Arendt D."/>
        </authorList>
    </citation>
    <scope>NUCLEOTIDE SEQUENCE</scope>
</reference>